<evidence type="ECO:0000313" key="3">
    <source>
        <dbReference type="EMBL" id="KYN37750.1"/>
    </source>
</evidence>
<dbReference type="GO" id="GO:0005506">
    <property type="term" value="F:iron ion binding"/>
    <property type="evidence" value="ECO:0007669"/>
    <property type="project" value="InterPro"/>
</dbReference>
<name>A0A195FAV4_9HYME</name>
<dbReference type="GO" id="GO:0016705">
    <property type="term" value="F:oxidoreductase activity, acting on paired donors, with incorporation or reduction of molecular oxygen"/>
    <property type="evidence" value="ECO:0007669"/>
    <property type="project" value="InterPro"/>
</dbReference>
<dbReference type="Gene3D" id="1.10.630.10">
    <property type="entry name" value="Cytochrome P450"/>
    <property type="match status" value="1"/>
</dbReference>
<dbReference type="EMBL" id="KQ981693">
    <property type="protein sequence ID" value="KYN37750.1"/>
    <property type="molecule type" value="Genomic_DNA"/>
</dbReference>
<dbReference type="SUPFAM" id="SSF48264">
    <property type="entry name" value="Cytochrome P450"/>
    <property type="match status" value="1"/>
</dbReference>
<dbReference type="GO" id="GO:0020037">
    <property type="term" value="F:heme binding"/>
    <property type="evidence" value="ECO:0007669"/>
    <property type="project" value="InterPro"/>
</dbReference>
<accession>A0A195FAV4</accession>
<keyword evidence="2" id="KW-0560">Oxidoreductase</keyword>
<keyword evidence="2" id="KW-0503">Monooxygenase</keyword>
<comment type="similarity">
    <text evidence="1">Belongs to the cytochrome P450 family.</text>
</comment>
<dbReference type="Proteomes" id="UP000078541">
    <property type="component" value="Unassembled WGS sequence"/>
</dbReference>
<feature type="non-terminal residue" evidence="3">
    <location>
        <position position="1"/>
    </location>
</feature>
<dbReference type="STRING" id="34720.A0A195FAV4"/>
<evidence type="ECO:0000313" key="4">
    <source>
        <dbReference type="Proteomes" id="UP000078541"/>
    </source>
</evidence>
<evidence type="ECO:0000256" key="1">
    <source>
        <dbReference type="ARBA" id="ARBA00010617"/>
    </source>
</evidence>
<dbReference type="InterPro" id="IPR036396">
    <property type="entry name" value="Cyt_P450_sf"/>
</dbReference>
<keyword evidence="4" id="KW-1185">Reference proteome</keyword>
<protein>
    <submittedName>
        <fullName evidence="3">Cytochrome P450 CYP12A2</fullName>
    </submittedName>
</protein>
<proteinExistence type="inferred from homology"/>
<dbReference type="Pfam" id="PF00067">
    <property type="entry name" value="p450"/>
    <property type="match status" value="1"/>
</dbReference>
<dbReference type="AlphaFoldDB" id="A0A195FAV4"/>
<reference evidence="3 4" key="1">
    <citation type="submission" date="2016-03" db="EMBL/GenBank/DDBJ databases">
        <title>Trachymyrmex septentrionalis WGS genome.</title>
        <authorList>
            <person name="Nygaard S."/>
            <person name="Hu H."/>
            <person name="Boomsma J."/>
            <person name="Zhang G."/>
        </authorList>
    </citation>
    <scope>NUCLEOTIDE SEQUENCE [LARGE SCALE GENOMIC DNA]</scope>
    <source>
        <strain evidence="3">Tsep2-gDNA-1</strain>
        <tissue evidence="3">Whole body</tissue>
    </source>
</reference>
<sequence length="232" mass="26593">SQGKLWHDFRSKVNPHMMQPQMNQGTRVKLRDPESLELPSVLTNELLKWTLDNTFDRAVGIDVGVECLMPNLAAAPEPRIMINCMHVPLMEIQMSLWKIYNTRNLKKFFSCAEYALNGGLLFTKCETMNNSTNLRDCSILEKLLHIDKVTAQVMTLDMANVYSILIRNVFGSLLYYIANNPKEKLREEIMSVLPDKTSPDTQNVLNQKRYAKACIKKSLRLFPIAVAILRTM</sequence>
<gene>
    <name evidence="3" type="ORF">ALC56_07949</name>
</gene>
<dbReference type="GO" id="GO:0004497">
    <property type="term" value="F:monooxygenase activity"/>
    <property type="evidence" value="ECO:0007669"/>
    <property type="project" value="UniProtKB-KW"/>
</dbReference>
<evidence type="ECO:0000256" key="2">
    <source>
        <dbReference type="ARBA" id="ARBA00023033"/>
    </source>
</evidence>
<dbReference type="InterPro" id="IPR001128">
    <property type="entry name" value="Cyt_P450"/>
</dbReference>
<organism evidence="3 4">
    <name type="scientific">Trachymyrmex septentrionalis</name>
    <dbReference type="NCBI Taxonomy" id="34720"/>
    <lineage>
        <taxon>Eukaryota</taxon>
        <taxon>Metazoa</taxon>
        <taxon>Ecdysozoa</taxon>
        <taxon>Arthropoda</taxon>
        <taxon>Hexapoda</taxon>
        <taxon>Insecta</taxon>
        <taxon>Pterygota</taxon>
        <taxon>Neoptera</taxon>
        <taxon>Endopterygota</taxon>
        <taxon>Hymenoptera</taxon>
        <taxon>Apocrita</taxon>
        <taxon>Aculeata</taxon>
        <taxon>Formicoidea</taxon>
        <taxon>Formicidae</taxon>
        <taxon>Myrmicinae</taxon>
        <taxon>Trachymyrmex</taxon>
    </lineage>
</organism>